<evidence type="ECO:0000313" key="6">
    <source>
        <dbReference type="Proteomes" id="UP001652432"/>
    </source>
</evidence>
<evidence type="ECO:0000313" key="5">
    <source>
        <dbReference type="EMBL" id="MCU6744640.1"/>
    </source>
</evidence>
<dbReference type="Gene3D" id="3.30.300.160">
    <property type="entry name" value="Type II secretion system, protein E, N-terminal domain"/>
    <property type="match status" value="1"/>
</dbReference>
<dbReference type="PANTHER" id="PTHR30258">
    <property type="entry name" value="TYPE II SECRETION SYSTEM PROTEIN GSPE-RELATED"/>
    <property type="match status" value="1"/>
</dbReference>
<dbReference type="InterPro" id="IPR001482">
    <property type="entry name" value="T2SS/T4SS_dom"/>
</dbReference>
<evidence type="ECO:0000256" key="2">
    <source>
        <dbReference type="ARBA" id="ARBA00022741"/>
    </source>
</evidence>
<sequence>METITGKNLKIGDVLIEQGYLTEKDLEKALLVQKSSDGKRLGEVLIEQGYITENQMLQAMAAKMDCQVVDIDNLSVDIVAVGRIPRQAAEKYGILAVGSEGGRLKVVVNDPLNFYGLEDVRQITGQELMIYLCEKASLVRAIRYYYTEISAKNAALKANENIQPDIEEMEIEDGDDDTPVINLLNSLIQRAYSTGASDIHIEPFEDKTLVRMRIDGTIIEYVTLKNSVHNSLIARIKILSELDIAERRRPQDGHFRSRQPDGYLNVRVSIIPTVFGEKAVLRLLSGNTRIDHSDTMGMLQEDYERFSRMLHSPNGIIYLTGPTGSGKTTTLYMVLEELSQKNVNISTIEDPVEKNIYKVNQMQVNAMAGLTFEKGLRALLRQDPDIIMVGETRDSETASISVRAALTGHLVFSTLHTNDAASSVVRLKDMGMEPYLVANSMVGVVAQRLMRKVCRDCAVPAELTEKEERILGERVPYVKKACGCPACNYTGYRGRVAVHEILQIDRQVRRMIMENASSEEIKEYAVNRQHMRTLKQCAMQYLREGITTVEEVAKVAYYEE</sequence>
<dbReference type="Gene3D" id="3.40.50.300">
    <property type="entry name" value="P-loop containing nucleotide triphosphate hydrolases"/>
    <property type="match status" value="1"/>
</dbReference>
<dbReference type="Proteomes" id="UP001652432">
    <property type="component" value="Unassembled WGS sequence"/>
</dbReference>
<proteinExistence type="inferred from homology"/>
<dbReference type="InterPro" id="IPR007831">
    <property type="entry name" value="T2SS_GspE_N"/>
</dbReference>
<evidence type="ECO:0000256" key="3">
    <source>
        <dbReference type="ARBA" id="ARBA00022840"/>
    </source>
</evidence>
<comment type="similarity">
    <text evidence="1">Belongs to the GSP E family.</text>
</comment>
<dbReference type="SMART" id="SM00382">
    <property type="entry name" value="AAA"/>
    <property type="match status" value="1"/>
</dbReference>
<comment type="caution">
    <text evidence="5">The sequence shown here is derived from an EMBL/GenBank/DDBJ whole genome shotgun (WGS) entry which is preliminary data.</text>
</comment>
<dbReference type="Gene3D" id="3.30.450.90">
    <property type="match status" value="1"/>
</dbReference>
<dbReference type="PANTHER" id="PTHR30258:SF1">
    <property type="entry name" value="PROTEIN TRANSPORT PROTEIN HOFB HOMOLOG"/>
    <property type="match status" value="1"/>
</dbReference>
<gene>
    <name evidence="5" type="ORF">OCV77_09040</name>
</gene>
<dbReference type="Gene3D" id="1.10.40.70">
    <property type="match status" value="1"/>
</dbReference>
<organism evidence="5 6">
    <name type="scientific">Suilimivivens aceti</name>
    <dbReference type="NCBI Taxonomy" id="2981774"/>
    <lineage>
        <taxon>Bacteria</taxon>
        <taxon>Bacillati</taxon>
        <taxon>Bacillota</taxon>
        <taxon>Clostridia</taxon>
        <taxon>Lachnospirales</taxon>
        <taxon>Lachnospiraceae</taxon>
        <taxon>Suilimivivens</taxon>
    </lineage>
</organism>
<accession>A0ABT2T304</accession>
<evidence type="ECO:0000256" key="1">
    <source>
        <dbReference type="ARBA" id="ARBA00006611"/>
    </source>
</evidence>
<reference evidence="5 6" key="1">
    <citation type="journal article" date="2021" name="ISME Commun">
        <title>Automated analysis of genomic sequences facilitates high-throughput and comprehensive description of bacteria.</title>
        <authorList>
            <person name="Hitch T.C.A."/>
        </authorList>
    </citation>
    <scope>NUCLEOTIDE SEQUENCE [LARGE SCALE GENOMIC DNA]</scope>
    <source>
        <strain evidence="5 6">Sanger_18</strain>
    </source>
</reference>
<dbReference type="Pfam" id="PF00437">
    <property type="entry name" value="T2SSE"/>
    <property type="match status" value="1"/>
</dbReference>
<dbReference type="InterPro" id="IPR003593">
    <property type="entry name" value="AAA+_ATPase"/>
</dbReference>
<feature type="domain" description="AAA+ ATPase" evidence="4">
    <location>
        <begin position="313"/>
        <end position="436"/>
    </location>
</feature>
<dbReference type="SUPFAM" id="SSF52540">
    <property type="entry name" value="P-loop containing nucleoside triphosphate hydrolases"/>
    <property type="match status" value="1"/>
</dbReference>
<keyword evidence="2" id="KW-0547">Nucleotide-binding</keyword>
<keyword evidence="6" id="KW-1185">Reference proteome</keyword>
<keyword evidence="3" id="KW-0067">ATP-binding</keyword>
<evidence type="ECO:0000259" key="4">
    <source>
        <dbReference type="SMART" id="SM00382"/>
    </source>
</evidence>
<protein>
    <submittedName>
        <fullName evidence="5">ATPase, T2SS/T4P/T4SS family</fullName>
    </submittedName>
</protein>
<name>A0ABT2T304_9FIRM</name>
<dbReference type="SUPFAM" id="SSF160246">
    <property type="entry name" value="EspE N-terminal domain-like"/>
    <property type="match status" value="1"/>
</dbReference>
<dbReference type="EMBL" id="JAOQKJ010000006">
    <property type="protein sequence ID" value="MCU6744640.1"/>
    <property type="molecule type" value="Genomic_DNA"/>
</dbReference>
<dbReference type="CDD" id="cd01129">
    <property type="entry name" value="PulE-GspE-like"/>
    <property type="match status" value="1"/>
</dbReference>
<dbReference type="RefSeq" id="WP_262574725.1">
    <property type="nucleotide sequence ID" value="NZ_JAOQKJ010000006.1"/>
</dbReference>
<dbReference type="InterPro" id="IPR027417">
    <property type="entry name" value="P-loop_NTPase"/>
</dbReference>
<dbReference type="InterPro" id="IPR037257">
    <property type="entry name" value="T2SS_E_N_sf"/>
</dbReference>
<dbReference type="Pfam" id="PF05157">
    <property type="entry name" value="MshEN"/>
    <property type="match status" value="1"/>
</dbReference>